<sequence>MRKFIVLAVVILAAGGIAFFAFGKKQPESSYKTAKVERGSIVSSVAATGNLAAVVTVQVGTQVSGTIQRLFADFNSPVKKGQVIAQIDSSLFAAQVEQTRGNFLNAQASLQKAKADLTDAKRSLERNRQLLKEGIISQGDYDTAENRYEQAAATVRAAEGSVVQTGGSYRQAQTNLRYATIRSPVDGIVVSRTVDVGQTVAASFQTPTLFTIAQDLTKMQIEVSVDEADISRVRLGQKASFNVDAYPEQIFAGKVVQVRSAPIITQNVVTYVVVVNVDNAELKLKPGMTANVNIEVARKDDVLKLPPAALRFKQKLKEGEAKESRQGATGNGKPQGRRDKGQQVYVLKEGKPVAVPVKTGIGNNSGLELVEGPLKEGDEVIIEQQSGDSGKKKSGMGGPMGRPF</sequence>
<dbReference type="EMBL" id="VLLN01000038">
    <property type="protein sequence ID" value="TWJ13544.1"/>
    <property type="molecule type" value="Genomic_DNA"/>
</dbReference>
<proteinExistence type="inferred from homology"/>
<feature type="compositionally biased region" description="Basic and acidic residues" evidence="5">
    <location>
        <begin position="315"/>
        <end position="325"/>
    </location>
</feature>
<dbReference type="RefSeq" id="WP_145025723.1">
    <property type="nucleotide sequence ID" value="NZ_VLLN01000038.1"/>
</dbReference>
<organism evidence="9 10">
    <name type="scientific">Geobacter argillaceus</name>
    <dbReference type="NCBI Taxonomy" id="345631"/>
    <lineage>
        <taxon>Bacteria</taxon>
        <taxon>Pseudomonadati</taxon>
        <taxon>Thermodesulfobacteriota</taxon>
        <taxon>Desulfuromonadia</taxon>
        <taxon>Geobacterales</taxon>
        <taxon>Geobacteraceae</taxon>
        <taxon>Geobacter</taxon>
    </lineage>
</organism>
<dbReference type="Gene3D" id="2.40.50.100">
    <property type="match status" value="1"/>
</dbReference>
<evidence type="ECO:0000259" key="8">
    <source>
        <dbReference type="Pfam" id="PF25954"/>
    </source>
</evidence>
<name>A0A562V6K5_9BACT</name>
<comment type="similarity">
    <text evidence="2">Belongs to the membrane fusion protein (MFP) (TC 8.A.1) family.</text>
</comment>
<gene>
    <name evidence="9" type="ORF">JN12_03796</name>
</gene>
<feature type="domain" description="Multidrug resistance protein MdtA-like barrel-sandwich hybrid" evidence="7">
    <location>
        <begin position="56"/>
        <end position="209"/>
    </location>
</feature>
<dbReference type="Gene3D" id="1.10.287.470">
    <property type="entry name" value="Helix hairpin bin"/>
    <property type="match status" value="1"/>
</dbReference>
<keyword evidence="10" id="KW-1185">Reference proteome</keyword>
<evidence type="ECO:0000256" key="1">
    <source>
        <dbReference type="ARBA" id="ARBA00004196"/>
    </source>
</evidence>
<dbReference type="Pfam" id="PF25954">
    <property type="entry name" value="Beta-barrel_RND_2"/>
    <property type="match status" value="1"/>
</dbReference>
<dbReference type="GO" id="GO:0016020">
    <property type="term" value="C:membrane"/>
    <property type="evidence" value="ECO:0007669"/>
    <property type="project" value="InterPro"/>
</dbReference>
<evidence type="ECO:0000256" key="3">
    <source>
        <dbReference type="ARBA" id="ARBA00023054"/>
    </source>
</evidence>
<dbReference type="Pfam" id="PF25917">
    <property type="entry name" value="BSH_RND"/>
    <property type="match status" value="1"/>
</dbReference>
<dbReference type="FunFam" id="2.40.30.170:FF:000010">
    <property type="entry name" value="Efflux RND transporter periplasmic adaptor subunit"/>
    <property type="match status" value="1"/>
</dbReference>
<dbReference type="OrthoDB" id="9784484at2"/>
<dbReference type="PANTHER" id="PTHR32347:SF14">
    <property type="entry name" value="EFFLUX SYSTEM COMPONENT YKNX-RELATED"/>
    <property type="match status" value="1"/>
</dbReference>
<dbReference type="AlphaFoldDB" id="A0A562V6K5"/>
<dbReference type="GO" id="GO:0030313">
    <property type="term" value="C:cell envelope"/>
    <property type="evidence" value="ECO:0007669"/>
    <property type="project" value="UniProtKB-SubCell"/>
</dbReference>
<dbReference type="InterPro" id="IPR050465">
    <property type="entry name" value="UPF0194_transport"/>
</dbReference>
<evidence type="ECO:0000259" key="6">
    <source>
        <dbReference type="Pfam" id="PF25876"/>
    </source>
</evidence>
<comment type="caution">
    <text evidence="9">The sequence shown here is derived from an EMBL/GenBank/DDBJ whole genome shotgun (WGS) entry which is preliminary data.</text>
</comment>
<comment type="subcellular location">
    <subcellularLocation>
        <location evidence="1">Cell envelope</location>
    </subcellularLocation>
</comment>
<feature type="region of interest" description="Disordered" evidence="5">
    <location>
        <begin position="315"/>
        <end position="340"/>
    </location>
</feature>
<dbReference type="NCBIfam" id="TIGR01730">
    <property type="entry name" value="RND_mfp"/>
    <property type="match status" value="1"/>
</dbReference>
<dbReference type="Pfam" id="PF25876">
    <property type="entry name" value="HH_MFP_RND"/>
    <property type="match status" value="1"/>
</dbReference>
<dbReference type="Gene3D" id="2.40.30.170">
    <property type="match status" value="1"/>
</dbReference>
<dbReference type="Proteomes" id="UP000319449">
    <property type="component" value="Unassembled WGS sequence"/>
</dbReference>
<dbReference type="InterPro" id="IPR058624">
    <property type="entry name" value="MdtA-like_HH"/>
</dbReference>
<protein>
    <submittedName>
        <fullName evidence="9">HlyD family secretion protein</fullName>
    </submittedName>
</protein>
<evidence type="ECO:0000313" key="9">
    <source>
        <dbReference type="EMBL" id="TWJ13544.1"/>
    </source>
</evidence>
<dbReference type="InterPro" id="IPR058792">
    <property type="entry name" value="Beta-barrel_RND_2"/>
</dbReference>
<feature type="compositionally biased region" description="Gly residues" evidence="5">
    <location>
        <begin position="395"/>
        <end position="404"/>
    </location>
</feature>
<keyword evidence="3 4" id="KW-0175">Coiled coil</keyword>
<dbReference type="PANTHER" id="PTHR32347">
    <property type="entry name" value="EFFLUX SYSTEM COMPONENT YKNX-RELATED"/>
    <property type="match status" value="1"/>
</dbReference>
<dbReference type="GO" id="GO:0015562">
    <property type="term" value="F:efflux transmembrane transporter activity"/>
    <property type="evidence" value="ECO:0007669"/>
    <property type="project" value="InterPro"/>
</dbReference>
<evidence type="ECO:0000313" key="10">
    <source>
        <dbReference type="Proteomes" id="UP000319449"/>
    </source>
</evidence>
<evidence type="ECO:0000256" key="4">
    <source>
        <dbReference type="SAM" id="Coils"/>
    </source>
</evidence>
<dbReference type="InterPro" id="IPR058625">
    <property type="entry name" value="MdtA-like_BSH"/>
</dbReference>
<dbReference type="SUPFAM" id="SSF111369">
    <property type="entry name" value="HlyD-like secretion proteins"/>
    <property type="match status" value="1"/>
</dbReference>
<accession>A0A562V6K5</accession>
<evidence type="ECO:0000256" key="2">
    <source>
        <dbReference type="ARBA" id="ARBA00009477"/>
    </source>
</evidence>
<evidence type="ECO:0000259" key="7">
    <source>
        <dbReference type="Pfam" id="PF25917"/>
    </source>
</evidence>
<evidence type="ECO:0000256" key="5">
    <source>
        <dbReference type="SAM" id="MobiDB-lite"/>
    </source>
</evidence>
<feature type="coiled-coil region" evidence="4">
    <location>
        <begin position="107"/>
        <end position="161"/>
    </location>
</feature>
<feature type="region of interest" description="Disordered" evidence="5">
    <location>
        <begin position="382"/>
        <end position="404"/>
    </location>
</feature>
<feature type="domain" description="Multidrug resistance protein MdtA-like alpha-helical hairpin" evidence="6">
    <location>
        <begin position="104"/>
        <end position="179"/>
    </location>
</feature>
<dbReference type="InterPro" id="IPR006143">
    <property type="entry name" value="RND_pump_MFP"/>
</dbReference>
<feature type="domain" description="CusB-like beta-barrel" evidence="8">
    <location>
        <begin position="221"/>
        <end position="295"/>
    </location>
</feature>
<reference evidence="9 10" key="1">
    <citation type="submission" date="2019-07" db="EMBL/GenBank/DDBJ databases">
        <title>Genomic Encyclopedia of Archaeal and Bacterial Type Strains, Phase II (KMG-II): from individual species to whole genera.</title>
        <authorList>
            <person name="Goeker M."/>
        </authorList>
    </citation>
    <scope>NUCLEOTIDE SEQUENCE [LARGE SCALE GENOMIC DNA]</scope>
    <source>
        <strain evidence="9 10">ATCC BAA-1139</strain>
    </source>
</reference>